<evidence type="ECO:0000313" key="6">
    <source>
        <dbReference type="EMBL" id="MBB5021555.1"/>
    </source>
</evidence>
<feature type="domain" description="Peptidase M16 C-terminal" evidence="5">
    <location>
        <begin position="183"/>
        <end position="355"/>
    </location>
</feature>
<evidence type="ECO:0000313" key="7">
    <source>
        <dbReference type="Proteomes" id="UP000528322"/>
    </source>
</evidence>
<dbReference type="GO" id="GO:0006508">
    <property type="term" value="P:proteolysis"/>
    <property type="evidence" value="ECO:0007669"/>
    <property type="project" value="InterPro"/>
</dbReference>
<dbReference type="PANTHER" id="PTHR11851">
    <property type="entry name" value="METALLOPROTEASE"/>
    <property type="match status" value="1"/>
</dbReference>
<dbReference type="AlphaFoldDB" id="A0A7W8DGM2"/>
<comment type="cofactor">
    <cofactor evidence="1">
        <name>Zn(2+)</name>
        <dbReference type="ChEBI" id="CHEBI:29105"/>
    </cofactor>
</comment>
<dbReference type="Pfam" id="PF00675">
    <property type="entry name" value="Peptidase_M16"/>
    <property type="match status" value="1"/>
</dbReference>
<dbReference type="RefSeq" id="WP_221270407.1">
    <property type="nucleotide sequence ID" value="NZ_JACHID010000004.1"/>
</dbReference>
<evidence type="ECO:0000259" key="5">
    <source>
        <dbReference type="Pfam" id="PF05193"/>
    </source>
</evidence>
<dbReference type="PANTHER" id="PTHR11851:SF49">
    <property type="entry name" value="MITOCHONDRIAL-PROCESSING PEPTIDASE SUBUNIT ALPHA"/>
    <property type="match status" value="1"/>
</dbReference>
<sequence>MILTILVAFGTPAWANHEVIQHPSGATVILDYQPHKEVSATELWLRAGAAFEHDEEHGMAHFLEHAVFKGTESFAVGEIEARVEGFGGRLNAATSKDFVYYFITAANSFAPQSLEILGEMVLKPTLESAEIAREKPVVEEEIRRSQDNPYGRQFEEMARQLYRGHPYGRNILGTVESVNAFAPDDLAAFHQRLYHPANLAIVVVGGFDRAEVLSKIDEMLVSRTANSFRKARALPDRMSPLYRPVSVDLYDQGVQTPSLLVGYRAVSQTHTQAPALAVLGEMLSGGVNAVLYTDFVENGILHRAFGGFSPAVAGGAFYLGASWDEEKYDSAEVRELIYHRLEALYAQLLRGDVDRLVESARNRLQGREVFSRQRVSQIASSLGRSFIADDLDNHGNKWEQLEQVQPRDVAKALRQYLLRPAYVAVTLRGPQ</sequence>
<dbReference type="GO" id="GO:0046872">
    <property type="term" value="F:metal ion binding"/>
    <property type="evidence" value="ECO:0007669"/>
    <property type="project" value="InterPro"/>
</dbReference>
<evidence type="ECO:0000256" key="2">
    <source>
        <dbReference type="ARBA" id="ARBA00007261"/>
    </source>
</evidence>
<dbReference type="InterPro" id="IPR001431">
    <property type="entry name" value="Pept_M16_Zn_BS"/>
</dbReference>
<feature type="domain" description="Peptidase M16 N-terminal" evidence="4">
    <location>
        <begin position="28"/>
        <end position="174"/>
    </location>
</feature>
<name>A0A7W8DGM2_9BACT</name>
<dbReference type="EMBL" id="JACHID010000004">
    <property type="protein sequence ID" value="MBB5021555.1"/>
    <property type="molecule type" value="Genomic_DNA"/>
</dbReference>
<evidence type="ECO:0000256" key="1">
    <source>
        <dbReference type="ARBA" id="ARBA00001947"/>
    </source>
</evidence>
<dbReference type="InterPro" id="IPR050361">
    <property type="entry name" value="MPP/UQCRC_Complex"/>
</dbReference>
<dbReference type="Pfam" id="PF05193">
    <property type="entry name" value="Peptidase_M16_C"/>
    <property type="match status" value="1"/>
</dbReference>
<gene>
    <name evidence="6" type="ORF">HNR37_000867</name>
</gene>
<dbReference type="SUPFAM" id="SSF63411">
    <property type="entry name" value="LuxS/MPP-like metallohydrolase"/>
    <property type="match status" value="2"/>
</dbReference>
<dbReference type="Gene3D" id="3.30.830.10">
    <property type="entry name" value="Metalloenzyme, LuxS/M16 peptidase-like"/>
    <property type="match status" value="2"/>
</dbReference>
<dbReference type="PROSITE" id="PS00143">
    <property type="entry name" value="INSULINASE"/>
    <property type="match status" value="1"/>
</dbReference>
<accession>A0A7W8DGM2</accession>
<proteinExistence type="inferred from homology"/>
<dbReference type="InterPro" id="IPR007863">
    <property type="entry name" value="Peptidase_M16_C"/>
</dbReference>
<dbReference type="InterPro" id="IPR011249">
    <property type="entry name" value="Metalloenz_LuxS/M16"/>
</dbReference>
<comment type="caution">
    <text evidence="6">The sequence shown here is derived from an EMBL/GenBank/DDBJ whole genome shotgun (WGS) entry which is preliminary data.</text>
</comment>
<dbReference type="Proteomes" id="UP000528322">
    <property type="component" value="Unassembled WGS sequence"/>
</dbReference>
<comment type="similarity">
    <text evidence="2 3">Belongs to the peptidase M16 family.</text>
</comment>
<evidence type="ECO:0000259" key="4">
    <source>
        <dbReference type="Pfam" id="PF00675"/>
    </source>
</evidence>
<organism evidence="6 7">
    <name type="scientific">Desulfurispira natronophila</name>
    <dbReference type="NCBI Taxonomy" id="682562"/>
    <lineage>
        <taxon>Bacteria</taxon>
        <taxon>Pseudomonadati</taxon>
        <taxon>Chrysiogenota</taxon>
        <taxon>Chrysiogenia</taxon>
        <taxon>Chrysiogenales</taxon>
        <taxon>Chrysiogenaceae</taxon>
        <taxon>Desulfurispira</taxon>
    </lineage>
</organism>
<reference evidence="6 7" key="1">
    <citation type="submission" date="2020-08" db="EMBL/GenBank/DDBJ databases">
        <title>Genomic Encyclopedia of Type Strains, Phase IV (KMG-IV): sequencing the most valuable type-strain genomes for metagenomic binning, comparative biology and taxonomic classification.</title>
        <authorList>
            <person name="Goeker M."/>
        </authorList>
    </citation>
    <scope>NUCLEOTIDE SEQUENCE [LARGE SCALE GENOMIC DNA]</scope>
    <source>
        <strain evidence="6 7">DSM 22071</strain>
    </source>
</reference>
<evidence type="ECO:0000256" key="3">
    <source>
        <dbReference type="RuleBase" id="RU004447"/>
    </source>
</evidence>
<keyword evidence="7" id="KW-1185">Reference proteome</keyword>
<dbReference type="InterPro" id="IPR011765">
    <property type="entry name" value="Pept_M16_N"/>
</dbReference>
<dbReference type="GO" id="GO:0004222">
    <property type="term" value="F:metalloendopeptidase activity"/>
    <property type="evidence" value="ECO:0007669"/>
    <property type="project" value="InterPro"/>
</dbReference>
<protein>
    <submittedName>
        <fullName evidence="6">Putative Zn-dependent peptidase</fullName>
    </submittedName>
</protein>